<name>A0A4V2ESU8_9PSEU</name>
<keyword evidence="2" id="KW-0472">Membrane</keyword>
<dbReference type="Proteomes" id="UP000294257">
    <property type="component" value="Unassembled WGS sequence"/>
</dbReference>
<keyword evidence="2" id="KW-1133">Transmembrane helix</keyword>
<evidence type="ECO:0000313" key="3">
    <source>
        <dbReference type="EMBL" id="RZS38823.1"/>
    </source>
</evidence>
<comment type="caution">
    <text evidence="3">The sequence shown here is derived from an EMBL/GenBank/DDBJ whole genome shotgun (WGS) entry which is preliminary data.</text>
</comment>
<evidence type="ECO:0000256" key="2">
    <source>
        <dbReference type="SAM" id="Phobius"/>
    </source>
</evidence>
<sequence length="439" mass="45806">MRLVRLGDMTSEVGADVRAALASWGRADSVVGGVALLGARPPGCPRPVDAILVLPRGVVIVVGVDLPDPAMRLEAPLTGQWRTDGWPLVRPDGPVNPAVEAIEASSAIVARLQSERVEPLPVTTVIAVGPYVSQVSQPTADLVRGVRVLHPEPTTLLSAARQLATYERPCTVERARGVLAALVPDAPEQPVADLLTEGFSDAVSADLSIASTTLITKVSDEDRFPPSRPAVEHKGRGVRWLPIAAVALVGLLLIGGIAAAIASGGGEPPASPPTGQSPVNAPKPVPPQPVAIAVDGLDFLPRGELRGNDCATHAVGDLRTWLERNMCDRMIRSRFEVTVDGRRAAVHVVLVLFPDDKSAIEFRKTADTPGAGTVPDAAAEGLPWPDDARPSFDSAAYGSVVQGTGARLALAAWVDQPSTSDDPVLKSLAGRALKMPLAG</sequence>
<organism evidence="3 4">
    <name type="scientific">Herbihabitans rhizosphaerae</name>
    <dbReference type="NCBI Taxonomy" id="1872711"/>
    <lineage>
        <taxon>Bacteria</taxon>
        <taxon>Bacillati</taxon>
        <taxon>Actinomycetota</taxon>
        <taxon>Actinomycetes</taxon>
        <taxon>Pseudonocardiales</taxon>
        <taxon>Pseudonocardiaceae</taxon>
        <taxon>Herbihabitans</taxon>
    </lineage>
</organism>
<dbReference type="RefSeq" id="WP_130344448.1">
    <property type="nucleotide sequence ID" value="NZ_SGWQ01000004.1"/>
</dbReference>
<evidence type="ECO:0000256" key="1">
    <source>
        <dbReference type="SAM" id="MobiDB-lite"/>
    </source>
</evidence>
<keyword evidence="4" id="KW-1185">Reference proteome</keyword>
<dbReference type="OrthoDB" id="3663113at2"/>
<dbReference type="EMBL" id="SGWQ01000004">
    <property type="protein sequence ID" value="RZS38823.1"/>
    <property type="molecule type" value="Genomic_DNA"/>
</dbReference>
<dbReference type="AlphaFoldDB" id="A0A4V2ESU8"/>
<protein>
    <submittedName>
        <fullName evidence="3">Uncharacterized protein</fullName>
    </submittedName>
</protein>
<proteinExistence type="predicted"/>
<feature type="region of interest" description="Disordered" evidence="1">
    <location>
        <begin position="265"/>
        <end position="287"/>
    </location>
</feature>
<evidence type="ECO:0000313" key="4">
    <source>
        <dbReference type="Proteomes" id="UP000294257"/>
    </source>
</evidence>
<accession>A0A4V2ESU8</accession>
<gene>
    <name evidence="3" type="ORF">EV193_10432</name>
</gene>
<reference evidence="3 4" key="1">
    <citation type="submission" date="2019-02" db="EMBL/GenBank/DDBJ databases">
        <title>Genomic Encyclopedia of Type Strains, Phase IV (KMG-IV): sequencing the most valuable type-strain genomes for metagenomic binning, comparative biology and taxonomic classification.</title>
        <authorList>
            <person name="Goeker M."/>
        </authorList>
    </citation>
    <scope>NUCLEOTIDE SEQUENCE [LARGE SCALE GENOMIC DNA]</scope>
    <source>
        <strain evidence="3 4">DSM 101727</strain>
    </source>
</reference>
<keyword evidence="2" id="KW-0812">Transmembrane</keyword>
<feature type="transmembrane region" description="Helical" evidence="2">
    <location>
        <begin position="240"/>
        <end position="262"/>
    </location>
</feature>